<keyword evidence="3" id="KW-1185">Reference proteome</keyword>
<gene>
    <name evidence="2" type="ORF">J0X15_17710</name>
</gene>
<proteinExistence type="predicted"/>
<comment type="caution">
    <text evidence="2">The sequence shown here is derived from an EMBL/GenBank/DDBJ whole genome shotgun (WGS) entry which is preliminary data.</text>
</comment>
<organism evidence="2 3">
    <name type="scientific">Roseibium limicola</name>
    <dbReference type="NCBI Taxonomy" id="2816037"/>
    <lineage>
        <taxon>Bacteria</taxon>
        <taxon>Pseudomonadati</taxon>
        <taxon>Pseudomonadota</taxon>
        <taxon>Alphaproteobacteria</taxon>
        <taxon>Hyphomicrobiales</taxon>
        <taxon>Stappiaceae</taxon>
        <taxon>Roseibium</taxon>
    </lineage>
</organism>
<sequence length="139" mass="14807">MALLAALPLTVIPFLIYNVLALFGGPGLSFQSEMFSIPMVSGAIFAMTFADLLVAGSLILLFFEILKATKIGKAALIDHILSVLVFVAYLVEFLILPQAATSLFFILMVISLVDVIAGFSISITGARRDVTFGSGEGPY</sequence>
<accession>A0A939ERB1</accession>
<feature type="transmembrane region" description="Helical" evidence="1">
    <location>
        <begin position="37"/>
        <end position="63"/>
    </location>
</feature>
<dbReference type="Proteomes" id="UP000664779">
    <property type="component" value="Unassembled WGS sequence"/>
</dbReference>
<keyword evidence="1" id="KW-1133">Transmembrane helix</keyword>
<keyword evidence="1" id="KW-0472">Membrane</keyword>
<dbReference type="AlphaFoldDB" id="A0A939ERB1"/>
<dbReference type="EMBL" id="JAFLNF010000009">
    <property type="protein sequence ID" value="MBO0347068.1"/>
    <property type="molecule type" value="Genomic_DNA"/>
</dbReference>
<protein>
    <submittedName>
        <fullName evidence="2">Uncharacterized protein</fullName>
    </submittedName>
</protein>
<dbReference type="RefSeq" id="WP_206943684.1">
    <property type="nucleotide sequence ID" value="NZ_JAFLNF010000009.1"/>
</dbReference>
<evidence type="ECO:0000313" key="2">
    <source>
        <dbReference type="EMBL" id="MBO0347068.1"/>
    </source>
</evidence>
<evidence type="ECO:0000313" key="3">
    <source>
        <dbReference type="Proteomes" id="UP000664779"/>
    </source>
</evidence>
<feature type="transmembrane region" description="Helical" evidence="1">
    <location>
        <begin position="75"/>
        <end position="96"/>
    </location>
</feature>
<reference evidence="2" key="1">
    <citation type="submission" date="2021-03" db="EMBL/GenBank/DDBJ databases">
        <title>Roseibium sp. CAU 1637 isolated from Incheon.</title>
        <authorList>
            <person name="Kim W."/>
        </authorList>
    </citation>
    <scope>NUCLEOTIDE SEQUENCE</scope>
    <source>
        <strain evidence="2">CAU 1637</strain>
    </source>
</reference>
<keyword evidence="1" id="KW-0812">Transmembrane</keyword>
<evidence type="ECO:0000256" key="1">
    <source>
        <dbReference type="SAM" id="Phobius"/>
    </source>
</evidence>
<name>A0A939ERB1_9HYPH</name>
<feature type="transmembrane region" description="Helical" evidence="1">
    <location>
        <begin position="102"/>
        <end position="123"/>
    </location>
</feature>